<dbReference type="SUPFAM" id="SSF52540">
    <property type="entry name" value="P-loop containing nucleoside triphosphate hydrolases"/>
    <property type="match status" value="2"/>
</dbReference>
<dbReference type="EMBL" id="MU032348">
    <property type="protein sequence ID" value="KAF3764535.1"/>
    <property type="molecule type" value="Genomic_DNA"/>
</dbReference>
<dbReference type="CDD" id="cd18008">
    <property type="entry name" value="DEXDc_SHPRH-like"/>
    <property type="match status" value="1"/>
</dbReference>
<feature type="domain" description="Helicase C-terminal" evidence="4">
    <location>
        <begin position="432"/>
        <end position="596"/>
    </location>
</feature>
<evidence type="ECO:0000256" key="1">
    <source>
        <dbReference type="ARBA" id="ARBA00022741"/>
    </source>
</evidence>
<proteinExistence type="predicted"/>
<dbReference type="PANTHER" id="PTHR45626">
    <property type="entry name" value="TRANSCRIPTION TERMINATION FACTOR 2-RELATED"/>
    <property type="match status" value="1"/>
</dbReference>
<dbReference type="OrthoDB" id="448448at2759"/>
<keyword evidence="6" id="KW-1185">Reference proteome</keyword>
<dbReference type="Proteomes" id="UP000803844">
    <property type="component" value="Unassembled WGS sequence"/>
</dbReference>
<keyword evidence="1" id="KW-0547">Nucleotide-binding</keyword>
<accession>A0A9P4Y1P4</accession>
<comment type="caution">
    <text evidence="5">The sequence shown here is derived from an EMBL/GenBank/DDBJ whole genome shotgun (WGS) entry which is preliminary data.</text>
</comment>
<evidence type="ECO:0000256" key="2">
    <source>
        <dbReference type="ARBA" id="ARBA00022801"/>
    </source>
</evidence>
<dbReference type="GO" id="GO:0016787">
    <property type="term" value="F:hydrolase activity"/>
    <property type="evidence" value="ECO:0007669"/>
    <property type="project" value="UniProtKB-KW"/>
</dbReference>
<evidence type="ECO:0000256" key="3">
    <source>
        <dbReference type="ARBA" id="ARBA00022840"/>
    </source>
</evidence>
<name>A0A9P4Y1P4_CRYP1</name>
<evidence type="ECO:0000259" key="4">
    <source>
        <dbReference type="PROSITE" id="PS51194"/>
    </source>
</evidence>
<dbReference type="SMART" id="SM00490">
    <property type="entry name" value="HELICc"/>
    <property type="match status" value="1"/>
</dbReference>
<gene>
    <name evidence="5" type="ORF">M406DRAFT_346591</name>
</gene>
<dbReference type="Pfam" id="PF00176">
    <property type="entry name" value="SNF2-rel_dom"/>
    <property type="match status" value="1"/>
</dbReference>
<protein>
    <recommendedName>
        <fullName evidence="4">Helicase C-terminal domain-containing protein</fullName>
    </recommendedName>
</protein>
<reference evidence="5" key="1">
    <citation type="journal article" date="2020" name="Phytopathology">
        <title>Genome sequence of the chestnut blight fungus Cryphonectria parasitica EP155: A fundamental resource for an archetypical invasive plant pathogen.</title>
        <authorList>
            <person name="Crouch J.A."/>
            <person name="Dawe A."/>
            <person name="Aerts A."/>
            <person name="Barry K."/>
            <person name="Churchill A.C.L."/>
            <person name="Grimwood J."/>
            <person name="Hillman B."/>
            <person name="Milgroom M.G."/>
            <person name="Pangilinan J."/>
            <person name="Smith M."/>
            <person name="Salamov A."/>
            <person name="Schmutz J."/>
            <person name="Yadav J."/>
            <person name="Grigoriev I.V."/>
            <person name="Nuss D."/>
        </authorList>
    </citation>
    <scope>NUCLEOTIDE SEQUENCE</scope>
    <source>
        <strain evidence="5">EP155</strain>
    </source>
</reference>
<keyword evidence="2" id="KW-0378">Hydrolase</keyword>
<dbReference type="GO" id="GO:0006281">
    <property type="term" value="P:DNA repair"/>
    <property type="evidence" value="ECO:0007669"/>
    <property type="project" value="TreeGrafter"/>
</dbReference>
<keyword evidence="3" id="KW-0067">ATP-binding</keyword>
<dbReference type="Gene3D" id="3.40.50.300">
    <property type="entry name" value="P-loop containing nucleotide triphosphate hydrolases"/>
    <property type="match status" value="1"/>
</dbReference>
<dbReference type="InterPro" id="IPR038718">
    <property type="entry name" value="SNF2-like_sf"/>
</dbReference>
<dbReference type="PANTHER" id="PTHR45626:SF52">
    <property type="entry name" value="SINGLE-STRANDED DNA-DEPENDENT ATPASE (EUROFUNG)"/>
    <property type="match status" value="1"/>
</dbReference>
<dbReference type="AlphaFoldDB" id="A0A9P4Y1P4"/>
<dbReference type="GO" id="GO:0005524">
    <property type="term" value="F:ATP binding"/>
    <property type="evidence" value="ECO:0007669"/>
    <property type="project" value="UniProtKB-KW"/>
</dbReference>
<sequence length="608" mass="68799">MGKPKSRNQAREETAQHYSIRIIGKLISKAGFFLQHPTADEAIPGVQYDNPHYLLPPGAGMPKLKNLRLSDEEDVSSQLEPGDETSKSYLLQIFEAAEADGETVKVVNTSPSSRLRSRLMSHQLTALAMMLEKESGHVEQPVFPPLWRTEFSENRKVLHVLALICASLDLQTATEDHAKKTSHRGTLIVAPMSTIRGWMIQASQHIHKGQVRVQIYHGSGRQGVANEFVDTNVVITTYETLRSEWAITEGARPIYSWKWLRTYQSVWDLNARYRWCLTGTPIHNSLDDYGALLSFIRVFPFVQKSKFMTWIANPVEEKDKLGIERLHRLVRATCLRRTIQKALSSGMLKLPQRSERIHEGITIRAAAGLERRPDQGPSPKGKQANILALINSLRLICDHGEHLLSKAGKARTWKLISWTKAVSNVLHRPSAKVLALLENLRMERTAAGANRKPRKSVGFSYWIKMLDLIEQALYGAQVSFQRIDGHTSREGREKAVQKFNDNPDCTVMLASIGSAAEGIDLVAASVVHLIEPHWNPMVEAQAVDRVYRIGQMQEVTVIRYIVPNSVETYIQKVQKDKLEMIDQTMNMRGMTEADLESKRWKVLMKLIQ</sequence>
<dbReference type="GeneID" id="63839336"/>
<dbReference type="InterPro" id="IPR001650">
    <property type="entry name" value="Helicase_C-like"/>
</dbReference>
<dbReference type="GO" id="GO:0008094">
    <property type="term" value="F:ATP-dependent activity, acting on DNA"/>
    <property type="evidence" value="ECO:0007669"/>
    <property type="project" value="TreeGrafter"/>
</dbReference>
<dbReference type="GO" id="GO:0005634">
    <property type="term" value="C:nucleus"/>
    <property type="evidence" value="ECO:0007669"/>
    <property type="project" value="TreeGrafter"/>
</dbReference>
<dbReference type="PROSITE" id="PS51194">
    <property type="entry name" value="HELICASE_CTER"/>
    <property type="match status" value="1"/>
</dbReference>
<dbReference type="Gene3D" id="3.40.50.10810">
    <property type="entry name" value="Tandem AAA-ATPase domain"/>
    <property type="match status" value="1"/>
</dbReference>
<dbReference type="InterPro" id="IPR049730">
    <property type="entry name" value="SNF2/RAD54-like_C"/>
</dbReference>
<organism evidence="5 6">
    <name type="scientific">Cryphonectria parasitica (strain ATCC 38755 / EP155)</name>
    <dbReference type="NCBI Taxonomy" id="660469"/>
    <lineage>
        <taxon>Eukaryota</taxon>
        <taxon>Fungi</taxon>
        <taxon>Dikarya</taxon>
        <taxon>Ascomycota</taxon>
        <taxon>Pezizomycotina</taxon>
        <taxon>Sordariomycetes</taxon>
        <taxon>Sordariomycetidae</taxon>
        <taxon>Diaporthales</taxon>
        <taxon>Cryphonectriaceae</taxon>
        <taxon>Cryphonectria-Endothia species complex</taxon>
        <taxon>Cryphonectria</taxon>
    </lineage>
</organism>
<dbReference type="InterPro" id="IPR027417">
    <property type="entry name" value="P-loop_NTPase"/>
</dbReference>
<dbReference type="Pfam" id="PF00271">
    <property type="entry name" value="Helicase_C"/>
    <property type="match status" value="1"/>
</dbReference>
<evidence type="ECO:0000313" key="6">
    <source>
        <dbReference type="Proteomes" id="UP000803844"/>
    </source>
</evidence>
<dbReference type="CDD" id="cd18793">
    <property type="entry name" value="SF2_C_SNF"/>
    <property type="match status" value="1"/>
</dbReference>
<evidence type="ECO:0000313" key="5">
    <source>
        <dbReference type="EMBL" id="KAF3764535.1"/>
    </source>
</evidence>
<dbReference type="InterPro" id="IPR000330">
    <property type="entry name" value="SNF2_N"/>
</dbReference>
<dbReference type="RefSeq" id="XP_040775496.1">
    <property type="nucleotide sequence ID" value="XM_040922207.1"/>
</dbReference>
<dbReference type="InterPro" id="IPR050628">
    <property type="entry name" value="SNF2_RAD54_helicase_TF"/>
</dbReference>